<dbReference type="SUPFAM" id="SSF52954">
    <property type="entry name" value="Class II aaRS ABD-related"/>
    <property type="match status" value="1"/>
</dbReference>
<evidence type="ECO:0000259" key="1">
    <source>
        <dbReference type="PROSITE" id="PS50833"/>
    </source>
</evidence>
<evidence type="ECO:0000313" key="3">
    <source>
        <dbReference type="Proteomes" id="UP000660262"/>
    </source>
</evidence>
<dbReference type="GO" id="GO:0042134">
    <property type="term" value="F:rRNA primary transcript binding"/>
    <property type="evidence" value="ECO:0007669"/>
    <property type="project" value="InterPro"/>
</dbReference>
<evidence type="ECO:0000313" key="2">
    <source>
        <dbReference type="EMBL" id="GHP01628.1"/>
    </source>
</evidence>
<feature type="domain" description="Brix" evidence="1">
    <location>
        <begin position="82"/>
        <end position="286"/>
    </location>
</feature>
<dbReference type="Proteomes" id="UP000660262">
    <property type="component" value="Unassembled WGS sequence"/>
</dbReference>
<dbReference type="EMBL" id="BNJQ01000001">
    <property type="protein sequence ID" value="GHP01628.1"/>
    <property type="molecule type" value="Genomic_DNA"/>
</dbReference>
<gene>
    <name evidence="2" type="ORF">PPROV_000038400</name>
</gene>
<sequence length="311" mass="34344">MDGFSRRASRLRREYLFRKSLEGSERAAYEKKRKIQQALAEGKPLPTELRTESEKLRAESALEDATTELAVDDEYATYDGKPKIIVTTSRQPSSRLMKFAKEVRLLFPGASRANRGGRVLADIVEDAKAGGLTDVVIVHEHRGEPDGMIVSHLPHGPTAYFGLSSTVTRHDIRAAAQRAAAEGGGAGDDDDEQGLANVSEAVPHLIFDNFGTKLGLRVKNILQHLFPSGAKKDGKRVMTFSNQGEFVEFRHHTYTKGKGRGDSLTLTEAGPRFAMRLYKITQGTVDETEAESEFVLRPYLNSKKARRATLG</sequence>
<dbReference type="OrthoDB" id="10253204at2759"/>
<organism evidence="2 3">
    <name type="scientific">Pycnococcus provasolii</name>
    <dbReference type="NCBI Taxonomy" id="41880"/>
    <lineage>
        <taxon>Eukaryota</taxon>
        <taxon>Viridiplantae</taxon>
        <taxon>Chlorophyta</taxon>
        <taxon>Pseudoscourfieldiophyceae</taxon>
        <taxon>Pseudoscourfieldiales</taxon>
        <taxon>Pycnococcaceae</taxon>
        <taxon>Pycnococcus</taxon>
    </lineage>
</organism>
<dbReference type="AlphaFoldDB" id="A0A830H4T4"/>
<dbReference type="PANTHER" id="PTHR22734">
    <property type="entry name" value="U3 SMALL NUCLEOLAR RIBONUCLEOPROTEIN PROTEIN IMP4"/>
    <property type="match status" value="1"/>
</dbReference>
<dbReference type="GO" id="GO:0034457">
    <property type="term" value="C:Mpp10 complex"/>
    <property type="evidence" value="ECO:0007669"/>
    <property type="project" value="TreeGrafter"/>
</dbReference>
<protein>
    <recommendedName>
        <fullName evidence="1">Brix domain-containing protein</fullName>
    </recommendedName>
</protein>
<proteinExistence type="predicted"/>
<dbReference type="GO" id="GO:0032040">
    <property type="term" value="C:small-subunit processome"/>
    <property type="evidence" value="ECO:0007669"/>
    <property type="project" value="TreeGrafter"/>
</dbReference>
<keyword evidence="3" id="KW-1185">Reference proteome</keyword>
<dbReference type="PROSITE" id="PS50833">
    <property type="entry name" value="BRIX"/>
    <property type="match status" value="1"/>
</dbReference>
<dbReference type="InterPro" id="IPR044281">
    <property type="entry name" value="IMP4/RPF1"/>
</dbReference>
<dbReference type="Gene3D" id="3.40.50.10480">
    <property type="entry name" value="Probable brix-domain ribosomal biogenesis protein"/>
    <property type="match status" value="1"/>
</dbReference>
<dbReference type="SMART" id="SM00879">
    <property type="entry name" value="Brix"/>
    <property type="match status" value="1"/>
</dbReference>
<dbReference type="Pfam" id="PF04427">
    <property type="entry name" value="Brix"/>
    <property type="match status" value="1"/>
</dbReference>
<comment type="caution">
    <text evidence="2">The sequence shown here is derived from an EMBL/GenBank/DDBJ whole genome shotgun (WGS) entry which is preliminary data.</text>
</comment>
<name>A0A830H4T4_9CHLO</name>
<dbReference type="GO" id="GO:0006364">
    <property type="term" value="P:rRNA processing"/>
    <property type="evidence" value="ECO:0007669"/>
    <property type="project" value="InterPro"/>
</dbReference>
<reference evidence="2" key="1">
    <citation type="submission" date="2020-10" db="EMBL/GenBank/DDBJ databases">
        <title>Unveiling of a novel bifunctional photoreceptor, Dualchrome1, isolated from a cosmopolitan green alga.</title>
        <authorList>
            <person name="Suzuki S."/>
            <person name="Kawachi M."/>
        </authorList>
    </citation>
    <scope>NUCLEOTIDE SEQUENCE</scope>
    <source>
        <strain evidence="2">NIES 2893</strain>
    </source>
</reference>
<accession>A0A830H4T4</accession>
<dbReference type="PANTHER" id="PTHR22734:SF2">
    <property type="entry name" value="U3 SMALL NUCLEOLAR RIBONUCLEOPROTEIN PROTEIN IMP4"/>
    <property type="match status" value="1"/>
</dbReference>
<dbReference type="GO" id="GO:0030515">
    <property type="term" value="F:snoRNA binding"/>
    <property type="evidence" value="ECO:0007669"/>
    <property type="project" value="TreeGrafter"/>
</dbReference>
<dbReference type="InterPro" id="IPR007109">
    <property type="entry name" value="Brix"/>
</dbReference>